<feature type="compositionally biased region" description="Polar residues" evidence="6">
    <location>
        <begin position="169"/>
        <end position="182"/>
    </location>
</feature>
<keyword evidence="2" id="KW-0479">Metal-binding</keyword>
<dbReference type="PANTHER" id="PTHR46419:SF1">
    <property type="entry name" value="ARF-GAP DOMAIN-CONTAINING PROTEIN"/>
    <property type="match status" value="1"/>
</dbReference>
<reference evidence="8" key="1">
    <citation type="submission" date="2020-03" db="EMBL/GenBank/DDBJ databases">
        <title>A high-quality chromosome-level genome assembly of a woody plant with both climbing and erect habits, Rhamnella rubrinervis.</title>
        <authorList>
            <person name="Lu Z."/>
            <person name="Yang Y."/>
            <person name="Zhu X."/>
            <person name="Sun Y."/>
        </authorList>
    </citation>
    <scope>NUCLEOTIDE SEQUENCE</scope>
    <source>
        <strain evidence="8">BYM</strain>
        <tissue evidence="8">Leaf</tissue>
    </source>
</reference>
<dbReference type="AlphaFoldDB" id="A0A8K0MMX6"/>
<feature type="region of interest" description="Disordered" evidence="6">
    <location>
        <begin position="130"/>
        <end position="154"/>
    </location>
</feature>
<feature type="compositionally biased region" description="Basic and acidic residues" evidence="6">
    <location>
        <begin position="130"/>
        <end position="147"/>
    </location>
</feature>
<dbReference type="SMART" id="SM00105">
    <property type="entry name" value="ArfGap"/>
    <property type="match status" value="1"/>
</dbReference>
<evidence type="ECO:0000313" key="9">
    <source>
        <dbReference type="Proteomes" id="UP000796880"/>
    </source>
</evidence>
<dbReference type="Pfam" id="PF01412">
    <property type="entry name" value="ArfGap"/>
    <property type="match status" value="1"/>
</dbReference>
<dbReference type="PANTHER" id="PTHR46419">
    <property type="entry name" value="ADP-RIBOSYLATION FACTOR GTPASE-ACTIVATING PROTEIN AGD5"/>
    <property type="match status" value="1"/>
</dbReference>
<feature type="domain" description="Arf-GAP" evidence="7">
    <location>
        <begin position="16"/>
        <end position="130"/>
    </location>
</feature>
<dbReference type="Proteomes" id="UP000796880">
    <property type="component" value="Unassembled WGS sequence"/>
</dbReference>
<evidence type="ECO:0000256" key="2">
    <source>
        <dbReference type="ARBA" id="ARBA00022723"/>
    </source>
</evidence>
<gene>
    <name evidence="8" type="ORF">FNV43_RR07648</name>
</gene>
<dbReference type="InterPro" id="IPR044520">
    <property type="entry name" value="ARF_GAP_AGD5/15"/>
</dbReference>
<dbReference type="PRINTS" id="PR00405">
    <property type="entry name" value="REVINTRACTNG"/>
</dbReference>
<feature type="region of interest" description="Disordered" evidence="6">
    <location>
        <begin position="166"/>
        <end position="212"/>
    </location>
</feature>
<name>A0A8K0MMX6_9ROSA</name>
<evidence type="ECO:0000256" key="6">
    <source>
        <dbReference type="SAM" id="MobiDB-lite"/>
    </source>
</evidence>
<organism evidence="8 9">
    <name type="scientific">Rhamnella rubrinervis</name>
    <dbReference type="NCBI Taxonomy" id="2594499"/>
    <lineage>
        <taxon>Eukaryota</taxon>
        <taxon>Viridiplantae</taxon>
        <taxon>Streptophyta</taxon>
        <taxon>Embryophyta</taxon>
        <taxon>Tracheophyta</taxon>
        <taxon>Spermatophyta</taxon>
        <taxon>Magnoliopsida</taxon>
        <taxon>eudicotyledons</taxon>
        <taxon>Gunneridae</taxon>
        <taxon>Pentapetalae</taxon>
        <taxon>rosids</taxon>
        <taxon>fabids</taxon>
        <taxon>Rosales</taxon>
        <taxon>Rhamnaceae</taxon>
        <taxon>rhamnoid group</taxon>
        <taxon>Rhamneae</taxon>
        <taxon>Rhamnella</taxon>
    </lineage>
</organism>
<accession>A0A8K0MMX6</accession>
<evidence type="ECO:0000256" key="5">
    <source>
        <dbReference type="PROSITE-ProRule" id="PRU00288"/>
    </source>
</evidence>
<feature type="region of interest" description="Disordered" evidence="6">
    <location>
        <begin position="232"/>
        <end position="269"/>
    </location>
</feature>
<dbReference type="Gene3D" id="1.10.220.150">
    <property type="entry name" value="Arf GTPase activating protein"/>
    <property type="match status" value="1"/>
</dbReference>
<feature type="compositionally biased region" description="Polar residues" evidence="6">
    <location>
        <begin position="235"/>
        <end position="269"/>
    </location>
</feature>
<evidence type="ECO:0000256" key="4">
    <source>
        <dbReference type="ARBA" id="ARBA00022833"/>
    </source>
</evidence>
<dbReference type="InterPro" id="IPR037278">
    <property type="entry name" value="ARFGAP/RecO"/>
</dbReference>
<keyword evidence="4" id="KW-0862">Zinc</keyword>
<feature type="compositionally biased region" description="Basic and acidic residues" evidence="6">
    <location>
        <begin position="187"/>
        <end position="199"/>
    </location>
</feature>
<evidence type="ECO:0000313" key="8">
    <source>
        <dbReference type="EMBL" id="KAF3451553.1"/>
    </source>
</evidence>
<proteinExistence type="predicted"/>
<dbReference type="PROSITE" id="PS50115">
    <property type="entry name" value="ARFGAP"/>
    <property type="match status" value="1"/>
</dbReference>
<evidence type="ECO:0000259" key="7">
    <source>
        <dbReference type="PROSITE" id="PS50115"/>
    </source>
</evidence>
<keyword evidence="9" id="KW-1185">Reference proteome</keyword>
<dbReference type="GO" id="GO:0005096">
    <property type="term" value="F:GTPase activator activity"/>
    <property type="evidence" value="ECO:0007669"/>
    <property type="project" value="UniProtKB-KW"/>
</dbReference>
<dbReference type="InterPro" id="IPR001164">
    <property type="entry name" value="ArfGAP_dom"/>
</dbReference>
<dbReference type="InterPro" id="IPR038508">
    <property type="entry name" value="ArfGAP_dom_sf"/>
</dbReference>
<dbReference type="OrthoDB" id="10266696at2759"/>
<dbReference type="SUPFAM" id="SSF57863">
    <property type="entry name" value="ArfGap/RecO-like zinc finger"/>
    <property type="match status" value="1"/>
</dbReference>
<evidence type="ECO:0000256" key="3">
    <source>
        <dbReference type="ARBA" id="ARBA00022771"/>
    </source>
</evidence>
<protein>
    <recommendedName>
        <fullName evidence="7">Arf-GAP domain-containing protein</fullName>
    </recommendedName>
</protein>
<dbReference type="CDD" id="cd08204">
    <property type="entry name" value="ArfGap"/>
    <property type="match status" value="1"/>
</dbReference>
<keyword evidence="1" id="KW-0343">GTPase activation</keyword>
<evidence type="ECO:0000256" key="1">
    <source>
        <dbReference type="ARBA" id="ARBA00022468"/>
    </source>
</evidence>
<dbReference type="FunFam" id="1.10.220.150:FF:000009">
    <property type="entry name" value="stromal membrane-associated protein 1 isoform X1"/>
    <property type="match status" value="1"/>
</dbReference>
<dbReference type="EMBL" id="VOIH02000003">
    <property type="protein sequence ID" value="KAF3451553.1"/>
    <property type="molecule type" value="Genomic_DNA"/>
</dbReference>
<keyword evidence="3 5" id="KW-0863">Zinc-finger</keyword>
<comment type="caution">
    <text evidence="8">The sequence shown here is derived from an EMBL/GenBank/DDBJ whole genome shotgun (WGS) entry which is preliminary data.</text>
</comment>
<dbReference type="GO" id="GO:0008270">
    <property type="term" value="F:zinc ion binding"/>
    <property type="evidence" value="ECO:0007669"/>
    <property type="project" value="UniProtKB-KW"/>
</dbReference>
<sequence length="483" mass="53306">MNEKANVSKELSAKHRKILESLLKLPENRECADCKAKAPRWASVNLGIFICMQCSGIHRSLGVHISKVRSATLDTWLPEQIAFIQSMGNERSNSYWEAELPPNYDRVGIENFIRAKYEEKRWVLRDGKAKLPPRASDDKASRSRPRAESSSQHAYAKHIECFSKEQKSAHPSTAYNSISQKATPVPKRQDPVQKPKLESQTETATANPVVSPPKVDYATELFNLLSMDNSRENDSATSAVDNSWGGIQSSETNLTVKNHNQSKSLESKTNTKYGIEDLFTDSPSVSQSSEKPQNDIKNDIANLFENPNLVPPFSIHQQRQTMLYQQQSLLMAAAAKSGGPHTFPVNLPPYSNSVLLSTQNWGSIGHQAPGNLMPVADLQYYSKMGNNHYAHPPGNAIPFPTSSMYSVNPVAPMNSITSISTIGPPSSSSIPSVLPTQSGKDVDVSSLARGLFTKQKAILDMFVHGVDAEEEEIFAWAFVHALL</sequence>